<feature type="compositionally biased region" description="Polar residues" evidence="1">
    <location>
        <begin position="162"/>
        <end position="182"/>
    </location>
</feature>
<dbReference type="GeneID" id="54476684"/>
<dbReference type="PANTHER" id="PTHR37332">
    <property type="entry name" value="EXPRESSED PROTEIN"/>
    <property type="match status" value="1"/>
</dbReference>
<feature type="compositionally biased region" description="Low complexity" evidence="1">
    <location>
        <begin position="150"/>
        <end position="161"/>
    </location>
</feature>
<dbReference type="EMBL" id="MU001640">
    <property type="protein sequence ID" value="KAF2480195.1"/>
    <property type="molecule type" value="Genomic_DNA"/>
</dbReference>
<name>A0A6A6PJT7_9PEZI</name>
<sequence>MPYYNQTQAPPSVFGRFARKTTGEQQQQGEGARGLNATGNDERAGGTQPSRNTTTTANTHRRESNVLSLNSVTELGQSVRRSVSLRSHRSQLSGGSSNAFGHQPRASSGAPFQSSLITSPVESVGDDGAAPPPLHPVQTSPPCVPRSRGKPSISSKFSSQSLTTIAPTVSLGSTPERPTTGSELRKTQTSSSTTSTATRRVPSGRPPVPPLPSTHITEPGTLMGSSYLHGSATPATQTSSVDPKVVYRQIHEICGKRMATIDYLRKVHEGNIFYFSTLHYSPAALQTLPSMHPSKLGRRATNFFVLGYSLPALLDLNATGTALDYLRSLNSLLQEFETYQTLMGIDINGNSLGRGRVQNMFKLGARSKGARRTSTTTDSIFLPPSNSNNEHLNVNKSPTSAGGGSGSDIPSPLETSSPISPVALGHDFQHLVTPHLPFDPDFTTIYATLCDTMTDTYAKVIDLIASPEVCTASVGEAFGKVDKALRKILVTNVTRELEESGRANVRSEVAGLGRLVLGGLM</sequence>
<dbReference type="RefSeq" id="XP_033586765.1">
    <property type="nucleotide sequence ID" value="XM_033735682.1"/>
</dbReference>
<evidence type="ECO:0000313" key="3">
    <source>
        <dbReference type="Proteomes" id="UP000799767"/>
    </source>
</evidence>
<feature type="compositionally biased region" description="Polar residues" evidence="1">
    <location>
        <begin position="110"/>
        <end position="121"/>
    </location>
</feature>
<dbReference type="OrthoDB" id="14339at2759"/>
<proteinExistence type="predicted"/>
<feature type="compositionally biased region" description="Low complexity" evidence="1">
    <location>
        <begin position="79"/>
        <end position="93"/>
    </location>
</feature>
<protein>
    <submittedName>
        <fullName evidence="2">Uncharacterized protein</fullName>
    </submittedName>
</protein>
<feature type="region of interest" description="Disordered" evidence="1">
    <location>
        <begin position="365"/>
        <end position="416"/>
    </location>
</feature>
<feature type="region of interest" description="Disordered" evidence="1">
    <location>
        <begin position="20"/>
        <end position="63"/>
    </location>
</feature>
<evidence type="ECO:0000313" key="2">
    <source>
        <dbReference type="EMBL" id="KAF2480195.1"/>
    </source>
</evidence>
<reference evidence="2" key="1">
    <citation type="journal article" date="2020" name="Stud. Mycol.">
        <title>101 Dothideomycetes genomes: a test case for predicting lifestyles and emergence of pathogens.</title>
        <authorList>
            <person name="Haridas S."/>
            <person name="Albert R."/>
            <person name="Binder M."/>
            <person name="Bloem J."/>
            <person name="Labutti K."/>
            <person name="Salamov A."/>
            <person name="Andreopoulos B."/>
            <person name="Baker S."/>
            <person name="Barry K."/>
            <person name="Bills G."/>
            <person name="Bluhm B."/>
            <person name="Cannon C."/>
            <person name="Castanera R."/>
            <person name="Culley D."/>
            <person name="Daum C."/>
            <person name="Ezra D."/>
            <person name="Gonzalez J."/>
            <person name="Henrissat B."/>
            <person name="Kuo A."/>
            <person name="Liang C."/>
            <person name="Lipzen A."/>
            <person name="Lutzoni F."/>
            <person name="Magnuson J."/>
            <person name="Mondo S."/>
            <person name="Nolan M."/>
            <person name="Ohm R."/>
            <person name="Pangilinan J."/>
            <person name="Park H.-J."/>
            <person name="Ramirez L."/>
            <person name="Alfaro M."/>
            <person name="Sun H."/>
            <person name="Tritt A."/>
            <person name="Yoshinaga Y."/>
            <person name="Zwiers L.-H."/>
            <person name="Turgeon B."/>
            <person name="Goodwin S."/>
            <person name="Spatafora J."/>
            <person name="Crous P."/>
            <person name="Grigoriev I."/>
        </authorList>
    </citation>
    <scope>NUCLEOTIDE SEQUENCE</scope>
    <source>
        <strain evidence="2">CBS 113389</strain>
    </source>
</reference>
<accession>A0A6A6PJT7</accession>
<evidence type="ECO:0000256" key="1">
    <source>
        <dbReference type="SAM" id="MobiDB-lite"/>
    </source>
</evidence>
<keyword evidence="3" id="KW-1185">Reference proteome</keyword>
<dbReference type="Proteomes" id="UP000799767">
    <property type="component" value="Unassembled WGS sequence"/>
</dbReference>
<dbReference type="PANTHER" id="PTHR37332:SF1">
    <property type="entry name" value="ELMO DOMAIN-CONTAINING PROTEIN"/>
    <property type="match status" value="1"/>
</dbReference>
<organism evidence="2 3">
    <name type="scientific">Neohortaea acidophila</name>
    <dbReference type="NCBI Taxonomy" id="245834"/>
    <lineage>
        <taxon>Eukaryota</taxon>
        <taxon>Fungi</taxon>
        <taxon>Dikarya</taxon>
        <taxon>Ascomycota</taxon>
        <taxon>Pezizomycotina</taxon>
        <taxon>Dothideomycetes</taxon>
        <taxon>Dothideomycetidae</taxon>
        <taxon>Mycosphaerellales</taxon>
        <taxon>Teratosphaeriaceae</taxon>
        <taxon>Neohortaea</taxon>
    </lineage>
</organism>
<feature type="region of interest" description="Disordered" evidence="1">
    <location>
        <begin position="79"/>
        <end position="240"/>
    </location>
</feature>
<feature type="compositionally biased region" description="Polar residues" evidence="1">
    <location>
        <begin position="372"/>
        <end position="400"/>
    </location>
</feature>
<feature type="compositionally biased region" description="Low complexity" evidence="1">
    <location>
        <begin position="187"/>
        <end position="203"/>
    </location>
</feature>
<dbReference type="AlphaFoldDB" id="A0A6A6PJT7"/>
<gene>
    <name evidence="2" type="ORF">BDY17DRAFT_313068</name>
</gene>